<evidence type="ECO:0000256" key="12">
    <source>
        <dbReference type="ARBA" id="ARBA00093255"/>
    </source>
</evidence>
<comment type="subunit">
    <text evidence="14">Homodimer.</text>
</comment>
<keyword evidence="5 14" id="KW-0547">Nucleotide-binding</keyword>
<feature type="binding site" evidence="14">
    <location>
        <position position="51"/>
    </location>
    <ligand>
        <name>ITP</name>
        <dbReference type="ChEBI" id="CHEBI:61402"/>
    </ligand>
</feature>
<dbReference type="GO" id="GO:0009117">
    <property type="term" value="P:nucleotide metabolic process"/>
    <property type="evidence" value="ECO:0007669"/>
    <property type="project" value="UniProtKB-KW"/>
</dbReference>
<comment type="similarity">
    <text evidence="2 14 15">Belongs to the HAM1 NTPase family.</text>
</comment>
<dbReference type="PANTHER" id="PTHR11067">
    <property type="entry name" value="INOSINE TRIPHOSPHATE PYROPHOSPHATASE/HAM1 PROTEIN"/>
    <property type="match status" value="1"/>
</dbReference>
<evidence type="ECO:0000256" key="2">
    <source>
        <dbReference type="ARBA" id="ARBA00008023"/>
    </source>
</evidence>
<dbReference type="GO" id="GO:0036222">
    <property type="term" value="F:XTP diphosphatase activity"/>
    <property type="evidence" value="ECO:0007669"/>
    <property type="project" value="UniProtKB-UniRule"/>
</dbReference>
<dbReference type="InterPro" id="IPR027502">
    <property type="entry name" value="ITPase"/>
</dbReference>
<dbReference type="GO" id="GO:0036220">
    <property type="term" value="F:ITP diphosphatase activity"/>
    <property type="evidence" value="ECO:0007669"/>
    <property type="project" value="UniProtKB-UniRule"/>
</dbReference>
<feature type="binding site" evidence="14">
    <location>
        <position position="166"/>
    </location>
    <ligand>
        <name>ITP</name>
        <dbReference type="ChEBI" id="CHEBI:61402"/>
    </ligand>
</feature>
<keyword evidence="8 14" id="KW-0546">Nucleotide metabolism</keyword>
<reference evidence="16" key="1">
    <citation type="submission" date="2022-01" db="EMBL/GenBank/DDBJ databases">
        <authorList>
            <person name="King R."/>
        </authorList>
    </citation>
    <scope>NUCLEOTIDE SEQUENCE</scope>
</reference>
<evidence type="ECO:0000256" key="1">
    <source>
        <dbReference type="ARBA" id="ARBA00004496"/>
    </source>
</evidence>
<dbReference type="InterPro" id="IPR029001">
    <property type="entry name" value="ITPase-like_fam"/>
</dbReference>
<dbReference type="GO" id="GO:0005737">
    <property type="term" value="C:cytoplasm"/>
    <property type="evidence" value="ECO:0007669"/>
    <property type="project" value="UniProtKB-SubCell"/>
</dbReference>
<dbReference type="GO" id="GO:0009204">
    <property type="term" value="P:deoxyribonucleoside triphosphate catabolic process"/>
    <property type="evidence" value="ECO:0007669"/>
    <property type="project" value="UniProtKB-UniRule"/>
</dbReference>
<feature type="binding site" evidence="14">
    <location>
        <begin position="9"/>
        <end position="14"/>
    </location>
    <ligand>
        <name>ITP</name>
        <dbReference type="ChEBI" id="CHEBI:61402"/>
    </ligand>
</feature>
<comment type="function">
    <text evidence="14">Pyrophosphatase that hydrolyzes non-canonical purine nucleotides such as inosine triphosphate (ITP), deoxyinosine triphosphate (dITP) or xanthosine 5'-triphosphate (XTP) to their respective monophosphate derivatives. The enzyme does not distinguish between the deoxy- and ribose forms. Probably excludes non-canonical purines from RNA and DNA precursor pools, thus preventing their incorporation into RNA and DNA and avoiding chromosomal lesions.</text>
</comment>
<dbReference type="HAMAP" id="MF_03148">
    <property type="entry name" value="HAM1_NTPase"/>
    <property type="match status" value="1"/>
</dbReference>
<dbReference type="EMBL" id="OU895877">
    <property type="protein sequence ID" value="CAG9800779.1"/>
    <property type="molecule type" value="Genomic_DNA"/>
</dbReference>
<keyword evidence="4 14" id="KW-0479">Metal-binding</keyword>
<dbReference type="AlphaFoldDB" id="A0A9N9RPM5"/>
<feature type="binding site" evidence="14">
    <location>
        <position position="67"/>
    </location>
    <ligand>
        <name>Mg(2+)</name>
        <dbReference type="ChEBI" id="CHEBI:18420"/>
    </ligand>
</feature>
<keyword evidence="3 14" id="KW-0963">Cytoplasm</keyword>
<evidence type="ECO:0000256" key="11">
    <source>
        <dbReference type="ARBA" id="ARBA00093218"/>
    </source>
</evidence>
<comment type="catalytic activity">
    <reaction evidence="11">
        <text>ITP + H2O = IMP + diphosphate + H(+)</text>
        <dbReference type="Rhea" id="RHEA:29399"/>
        <dbReference type="ChEBI" id="CHEBI:15377"/>
        <dbReference type="ChEBI" id="CHEBI:15378"/>
        <dbReference type="ChEBI" id="CHEBI:33019"/>
        <dbReference type="ChEBI" id="CHEBI:58053"/>
        <dbReference type="ChEBI" id="CHEBI:61402"/>
        <dbReference type="EC" id="3.6.1.66"/>
    </reaction>
    <physiologicalReaction direction="left-to-right" evidence="11">
        <dbReference type="Rhea" id="RHEA:29400"/>
    </physiologicalReaction>
</comment>
<dbReference type="Proteomes" id="UP001153620">
    <property type="component" value="Chromosome 1"/>
</dbReference>
<dbReference type="GO" id="GO:0035870">
    <property type="term" value="F:dITP diphosphatase activity"/>
    <property type="evidence" value="ECO:0007669"/>
    <property type="project" value="UniProtKB-UniRule"/>
</dbReference>
<evidence type="ECO:0000256" key="6">
    <source>
        <dbReference type="ARBA" id="ARBA00022801"/>
    </source>
</evidence>
<keyword evidence="7 14" id="KW-0460">Magnesium</keyword>
<evidence type="ECO:0000313" key="17">
    <source>
        <dbReference type="Proteomes" id="UP001153620"/>
    </source>
</evidence>
<keyword evidence="17" id="KW-1185">Reference proteome</keyword>
<evidence type="ECO:0000256" key="9">
    <source>
        <dbReference type="ARBA" id="ARBA00023211"/>
    </source>
</evidence>
<feature type="binding site" evidence="14">
    <location>
        <begin position="67"/>
        <end position="68"/>
    </location>
    <ligand>
        <name>ITP</name>
        <dbReference type="ChEBI" id="CHEBI:61402"/>
    </ligand>
</feature>
<comment type="function">
    <text evidence="10">Pyrophosphatase that hydrolyzes the non-canonical purine nucleotides inosine triphosphate (ITP), deoxyinosine triphosphate (dITP) as well as 2'-deoxy-N-6-hydroxylaminopurine triphosphate (dHAPTP) and xanthosine 5'-triphosphate (XTP) to their respective monophosphate derivatives. The enzyme does not distinguish between the deoxy- and ribose forms. Probably excludes non-canonical purines from RNA and DNA precursor pools, thus preventing their incorporation into RNA and DNA and avoiding chromosomal lesions.</text>
</comment>
<gene>
    <name evidence="16" type="ORF">CHIRRI_LOCUS3717</name>
</gene>
<keyword evidence="9 14" id="KW-0464">Manganese</keyword>
<dbReference type="PANTHER" id="PTHR11067:SF9">
    <property type="entry name" value="INOSINE TRIPHOSPHATE PYROPHOSPHATASE"/>
    <property type="match status" value="1"/>
</dbReference>
<evidence type="ECO:0000313" key="16">
    <source>
        <dbReference type="EMBL" id="CAG9800779.1"/>
    </source>
</evidence>
<accession>A0A9N9RPM5</accession>
<feature type="binding site" evidence="14">
    <location>
        <position position="39"/>
    </location>
    <ligand>
        <name>Mg(2+)</name>
        <dbReference type="ChEBI" id="CHEBI:18420"/>
    </ligand>
</feature>
<comment type="catalytic activity">
    <reaction evidence="14">
        <text>XTP + H2O = XMP + diphosphate + H(+)</text>
        <dbReference type="Rhea" id="RHEA:28610"/>
        <dbReference type="ChEBI" id="CHEBI:15377"/>
        <dbReference type="ChEBI" id="CHEBI:15378"/>
        <dbReference type="ChEBI" id="CHEBI:33019"/>
        <dbReference type="ChEBI" id="CHEBI:57464"/>
        <dbReference type="ChEBI" id="CHEBI:61314"/>
        <dbReference type="EC" id="3.6.1.66"/>
    </reaction>
</comment>
<evidence type="ECO:0000256" key="8">
    <source>
        <dbReference type="ARBA" id="ARBA00023080"/>
    </source>
</evidence>
<dbReference type="GO" id="GO:0046872">
    <property type="term" value="F:metal ion binding"/>
    <property type="evidence" value="ECO:0007669"/>
    <property type="project" value="UniProtKB-KW"/>
</dbReference>
<comment type="subcellular location">
    <subcellularLocation>
        <location evidence="1 14">Cytoplasm</location>
    </subcellularLocation>
</comment>
<comment type="catalytic activity">
    <reaction evidence="13">
        <text>N(6)-hydroxy-dATP + H2O = N(6)-hydroxy-dAMP + diphosphate + H(+)</text>
        <dbReference type="Rhea" id="RHEA:83971"/>
        <dbReference type="ChEBI" id="CHEBI:15377"/>
        <dbReference type="ChEBI" id="CHEBI:15378"/>
        <dbReference type="ChEBI" id="CHEBI:33019"/>
        <dbReference type="ChEBI" id="CHEBI:233529"/>
        <dbReference type="ChEBI" id="CHEBI:233530"/>
    </reaction>
    <physiologicalReaction direction="left-to-right" evidence="13">
        <dbReference type="Rhea" id="RHEA:83972"/>
    </physiologicalReaction>
</comment>
<dbReference type="FunFam" id="3.90.950.10:FF:000003">
    <property type="entry name" value="Inosine triphosphate pyrophosphatase"/>
    <property type="match status" value="1"/>
</dbReference>
<dbReference type="InterPro" id="IPR002637">
    <property type="entry name" value="RdgB/HAM1"/>
</dbReference>
<dbReference type="CDD" id="cd00515">
    <property type="entry name" value="HAM1"/>
    <property type="match status" value="1"/>
</dbReference>
<dbReference type="OrthoDB" id="6288734at2759"/>
<name>A0A9N9RPM5_9DIPT</name>
<dbReference type="EC" id="3.6.1.66" evidence="14"/>
<feature type="binding site" evidence="14">
    <location>
        <begin position="171"/>
        <end position="172"/>
    </location>
    <ligand>
        <name>ITP</name>
        <dbReference type="ChEBI" id="CHEBI:61402"/>
    </ligand>
</feature>
<dbReference type="SUPFAM" id="SSF52972">
    <property type="entry name" value="ITPase-like"/>
    <property type="match status" value="1"/>
</dbReference>
<feature type="binding site" evidence="14">
    <location>
        <begin position="143"/>
        <end position="146"/>
    </location>
    <ligand>
        <name>ITP</name>
        <dbReference type="ChEBI" id="CHEBI:61402"/>
    </ligand>
</feature>
<dbReference type="Gene3D" id="3.90.950.10">
    <property type="match status" value="1"/>
</dbReference>
<evidence type="ECO:0000256" key="15">
    <source>
        <dbReference type="RuleBase" id="RU003781"/>
    </source>
</evidence>
<comment type="cofactor">
    <cofactor evidence="14">
        <name>Mg(2+)</name>
        <dbReference type="ChEBI" id="CHEBI:18420"/>
    </cofactor>
    <cofactor evidence="14">
        <name>Mn(2+)</name>
        <dbReference type="ChEBI" id="CHEBI:29035"/>
    </cofactor>
    <text evidence="14">Binds 1 divalent metal cation per subunit; can use either Mg(2+) or Mn(2+).</text>
</comment>
<organism evidence="16 17">
    <name type="scientific">Chironomus riparius</name>
    <dbReference type="NCBI Taxonomy" id="315576"/>
    <lineage>
        <taxon>Eukaryota</taxon>
        <taxon>Metazoa</taxon>
        <taxon>Ecdysozoa</taxon>
        <taxon>Arthropoda</taxon>
        <taxon>Hexapoda</taxon>
        <taxon>Insecta</taxon>
        <taxon>Pterygota</taxon>
        <taxon>Neoptera</taxon>
        <taxon>Endopterygota</taxon>
        <taxon>Diptera</taxon>
        <taxon>Nematocera</taxon>
        <taxon>Chironomoidea</taxon>
        <taxon>Chironomidae</taxon>
        <taxon>Chironominae</taxon>
        <taxon>Chironomus</taxon>
    </lineage>
</organism>
<dbReference type="NCBIfam" id="TIGR00042">
    <property type="entry name" value="RdgB/HAM1 family non-canonical purine NTP pyrophosphatase"/>
    <property type="match status" value="1"/>
</dbReference>
<evidence type="ECO:0000256" key="14">
    <source>
        <dbReference type="HAMAP-Rule" id="MF_03148"/>
    </source>
</evidence>
<dbReference type="Pfam" id="PF01725">
    <property type="entry name" value="Ham1p_like"/>
    <property type="match status" value="1"/>
</dbReference>
<evidence type="ECO:0000256" key="10">
    <source>
        <dbReference type="ARBA" id="ARBA00054940"/>
    </source>
</evidence>
<evidence type="ECO:0000256" key="7">
    <source>
        <dbReference type="ARBA" id="ARBA00022842"/>
    </source>
</evidence>
<evidence type="ECO:0000256" key="13">
    <source>
        <dbReference type="ARBA" id="ARBA00093271"/>
    </source>
</evidence>
<dbReference type="GO" id="GO:0000166">
    <property type="term" value="F:nucleotide binding"/>
    <property type="evidence" value="ECO:0007669"/>
    <property type="project" value="UniProtKB-KW"/>
</dbReference>
<reference evidence="16" key="2">
    <citation type="submission" date="2022-10" db="EMBL/GenBank/DDBJ databases">
        <authorList>
            <consortium name="ENA_rothamsted_submissions"/>
            <consortium name="culmorum"/>
            <person name="King R."/>
        </authorList>
    </citation>
    <scope>NUCLEOTIDE SEQUENCE</scope>
</reference>
<proteinExistence type="inferred from homology"/>
<evidence type="ECO:0000256" key="3">
    <source>
        <dbReference type="ARBA" id="ARBA00022490"/>
    </source>
</evidence>
<evidence type="ECO:0000256" key="4">
    <source>
        <dbReference type="ARBA" id="ARBA00022723"/>
    </source>
</evidence>
<sequence>MSRTLTFVTGNAKKLEEIKSILGHKFPYKVDSVRIDLPELQGEIDDIITEKAKEAAKRVKGAVVVEDTCLCFNALNGLPGPYIRSFLEKLGPENLYKLLDGFEDKTANAICTLGFCRDQHSEVVLFQGVTEGTIVAPRGPRDFGWDPIFQPLDYDQTYAELPKATKNKISHRFRAVDKLRDYFNPSKSDNEV</sequence>
<protein>
    <recommendedName>
        <fullName evidence="14">Inosine triphosphate pyrophosphatase</fullName>
        <shortName evidence="14">ITPase</shortName>
        <shortName evidence="14">Inosine triphosphatase</shortName>
        <ecNumber evidence="14">3.6.1.66</ecNumber>
    </recommendedName>
    <alternativeName>
        <fullName evidence="14">Non-canonical purine NTP pyrophosphatase</fullName>
    </alternativeName>
    <alternativeName>
        <fullName evidence="14">Non-standard purine NTP pyrophosphatase</fullName>
    </alternativeName>
    <alternativeName>
        <fullName evidence="14">Nucleoside-triphosphate diphosphatase</fullName>
    </alternativeName>
    <alternativeName>
        <fullName evidence="14">Nucleoside-triphosphate pyrophosphatase</fullName>
        <shortName evidence="14">NTPase</shortName>
    </alternativeName>
    <alternativeName>
        <fullName evidence="14">XTP/dITP diphosphatase</fullName>
    </alternativeName>
</protein>
<comment type="catalytic activity">
    <reaction evidence="12">
        <text>dITP + H2O = dIMP + diphosphate + H(+)</text>
        <dbReference type="Rhea" id="RHEA:28342"/>
        <dbReference type="ChEBI" id="CHEBI:15377"/>
        <dbReference type="ChEBI" id="CHEBI:15378"/>
        <dbReference type="ChEBI" id="CHEBI:33019"/>
        <dbReference type="ChEBI" id="CHEBI:61194"/>
        <dbReference type="ChEBI" id="CHEBI:61382"/>
        <dbReference type="EC" id="3.6.1.66"/>
    </reaction>
    <physiologicalReaction direction="left-to-right" evidence="12">
        <dbReference type="Rhea" id="RHEA:28343"/>
    </physiologicalReaction>
</comment>
<evidence type="ECO:0000256" key="5">
    <source>
        <dbReference type="ARBA" id="ARBA00022741"/>
    </source>
</evidence>
<keyword evidence="6 14" id="KW-0378">Hydrolase</keyword>